<feature type="domain" description="Peptidase S74" evidence="6">
    <location>
        <begin position="348"/>
        <end position="439"/>
    </location>
</feature>
<dbReference type="InterPro" id="IPR011049">
    <property type="entry name" value="Serralysin-like_metalloprot_C"/>
</dbReference>
<dbReference type="Proteomes" id="UP000488299">
    <property type="component" value="Unassembled WGS sequence"/>
</dbReference>
<evidence type="ECO:0000259" key="6">
    <source>
        <dbReference type="PROSITE" id="PS51688"/>
    </source>
</evidence>
<dbReference type="GO" id="GO:0019867">
    <property type="term" value="C:outer membrane"/>
    <property type="evidence" value="ECO:0007669"/>
    <property type="project" value="InterPro"/>
</dbReference>
<reference evidence="7 8" key="1">
    <citation type="submission" date="2019-10" db="EMBL/GenBank/DDBJ databases">
        <title>Rudanella paleaurantiibacter sp. nov., isolated from sludge.</title>
        <authorList>
            <person name="Xu S.Q."/>
        </authorList>
    </citation>
    <scope>NUCLEOTIDE SEQUENCE [LARGE SCALE GENOMIC DNA]</scope>
    <source>
        <strain evidence="7 8">HX-22-17</strain>
    </source>
</reference>
<feature type="coiled-coil region" evidence="3">
    <location>
        <begin position="425"/>
        <end position="473"/>
    </location>
</feature>
<protein>
    <recommendedName>
        <fullName evidence="9">Peptidase S74 domain-containing protein</fullName>
    </recommendedName>
</protein>
<dbReference type="Pfam" id="PF05658">
    <property type="entry name" value="YadA_head"/>
    <property type="match status" value="2"/>
</dbReference>
<evidence type="ECO:0000313" key="7">
    <source>
        <dbReference type="EMBL" id="KAB7732819.1"/>
    </source>
</evidence>
<dbReference type="InterPro" id="IPR030392">
    <property type="entry name" value="S74_ICA"/>
</dbReference>
<dbReference type="SUPFAM" id="SSF49854">
    <property type="entry name" value="Spermadhesin, CUB domain"/>
    <property type="match status" value="1"/>
</dbReference>
<dbReference type="PROSITE" id="PS01180">
    <property type="entry name" value="CUB"/>
    <property type="match status" value="1"/>
</dbReference>
<dbReference type="RefSeq" id="WP_152122443.1">
    <property type="nucleotide sequence ID" value="NZ_WELI01000001.1"/>
</dbReference>
<dbReference type="PROSITE" id="PS51688">
    <property type="entry name" value="ICA"/>
    <property type="match status" value="1"/>
</dbReference>
<dbReference type="AlphaFoldDB" id="A0A7J5U4Q8"/>
<proteinExistence type="predicted"/>
<dbReference type="EMBL" id="WELI01000001">
    <property type="protein sequence ID" value="KAB7732819.1"/>
    <property type="molecule type" value="Genomic_DNA"/>
</dbReference>
<accession>A0A7J5U4Q8</accession>
<evidence type="ECO:0000259" key="5">
    <source>
        <dbReference type="PROSITE" id="PS01180"/>
    </source>
</evidence>
<keyword evidence="4" id="KW-0732">Signal</keyword>
<keyword evidence="2" id="KW-1015">Disulfide bond</keyword>
<evidence type="ECO:0000313" key="8">
    <source>
        <dbReference type="Proteomes" id="UP000488299"/>
    </source>
</evidence>
<feature type="signal peptide" evidence="4">
    <location>
        <begin position="1"/>
        <end position="23"/>
    </location>
</feature>
<evidence type="ECO:0008006" key="9">
    <source>
        <dbReference type="Google" id="ProtNLM"/>
    </source>
</evidence>
<sequence>MNKLLRISYLLGLSASVSLPAVAQMGFNSPSGVRPTQDLEIYSRNGFAVQRRYQYANADPNASINNLSCASPAPDLTTAAGTLKDPAGDGNYSASINCAQKISVPTTINGVPTVGIELIFDDLDTEPLADYISIRDANGFEQLFSGNTPTRYIVLSSEATIRFVTNSNATVGRGFRLRWRALLDEPSTSPAPITFGAAMQFDVFRSSFKAGFANVSSGFNSLALGYFNVASGANASVLGSNNIASGYGTTVMGSGNSANGFLASTMGTQNVASGDYSSAMGRLVSTNSQTGSFILGDADPNNSGLTTSTAANQFTARFAGGYRLLTTSGTSANGAVLAPNASSWATISDSTKKENFRPVDGTGLLQKIGAMRVGTWNYKGQAGIRHYGPMAQDFFAAFGHDGLGTIGCDTLLENHDFTAVTFTAVQALIKENEQLKAEIVRLKADAARADSRLNALENVLLNKKERVSAVRRKR</sequence>
<dbReference type="SUPFAM" id="SSF101967">
    <property type="entry name" value="Adhesin YadA, collagen-binding domain"/>
    <property type="match status" value="1"/>
</dbReference>
<feature type="chain" id="PRO_5029528927" description="Peptidase S74 domain-containing protein" evidence="4">
    <location>
        <begin position="24"/>
        <end position="474"/>
    </location>
</feature>
<feature type="domain" description="CUB" evidence="5">
    <location>
        <begin position="69"/>
        <end position="182"/>
    </location>
</feature>
<dbReference type="InterPro" id="IPR000859">
    <property type="entry name" value="CUB_dom"/>
</dbReference>
<dbReference type="Gene3D" id="2.150.10.10">
    <property type="entry name" value="Serralysin-like metalloprotease, C-terminal"/>
    <property type="match status" value="1"/>
</dbReference>
<evidence type="ECO:0000256" key="1">
    <source>
        <dbReference type="ARBA" id="ARBA00022737"/>
    </source>
</evidence>
<dbReference type="Gene3D" id="2.60.120.290">
    <property type="entry name" value="Spermadhesin, CUB domain"/>
    <property type="match status" value="1"/>
</dbReference>
<dbReference type="CDD" id="cd12820">
    <property type="entry name" value="LbR_YadA-like"/>
    <property type="match status" value="1"/>
</dbReference>
<evidence type="ECO:0000256" key="3">
    <source>
        <dbReference type="SAM" id="Coils"/>
    </source>
</evidence>
<keyword evidence="1" id="KW-0677">Repeat</keyword>
<organism evidence="7 8">
    <name type="scientific">Rudanella paleaurantiibacter</name>
    <dbReference type="NCBI Taxonomy" id="2614655"/>
    <lineage>
        <taxon>Bacteria</taxon>
        <taxon>Pseudomonadati</taxon>
        <taxon>Bacteroidota</taxon>
        <taxon>Cytophagia</taxon>
        <taxon>Cytophagales</taxon>
        <taxon>Cytophagaceae</taxon>
        <taxon>Rudanella</taxon>
    </lineage>
</organism>
<dbReference type="CDD" id="cd00041">
    <property type="entry name" value="CUB"/>
    <property type="match status" value="1"/>
</dbReference>
<comment type="caution">
    <text evidence="7">The sequence shown here is derived from an EMBL/GenBank/DDBJ whole genome shotgun (WGS) entry which is preliminary data.</text>
</comment>
<evidence type="ECO:0000256" key="4">
    <source>
        <dbReference type="SAM" id="SignalP"/>
    </source>
</evidence>
<dbReference type="Pfam" id="PF13884">
    <property type="entry name" value="Peptidase_S74"/>
    <property type="match status" value="1"/>
</dbReference>
<keyword evidence="8" id="KW-1185">Reference proteome</keyword>
<dbReference type="InterPro" id="IPR008640">
    <property type="entry name" value="Adhesin_Head_dom"/>
</dbReference>
<dbReference type="Pfam" id="PF00431">
    <property type="entry name" value="CUB"/>
    <property type="match status" value="1"/>
</dbReference>
<name>A0A7J5U4Q8_9BACT</name>
<dbReference type="SMART" id="SM00042">
    <property type="entry name" value="CUB"/>
    <property type="match status" value="1"/>
</dbReference>
<keyword evidence="3" id="KW-0175">Coiled coil</keyword>
<dbReference type="PANTHER" id="PTHR24251">
    <property type="entry name" value="OVOCHYMASE-RELATED"/>
    <property type="match status" value="1"/>
</dbReference>
<dbReference type="InterPro" id="IPR035914">
    <property type="entry name" value="Sperma_CUB_dom_sf"/>
</dbReference>
<evidence type="ECO:0000256" key="2">
    <source>
        <dbReference type="ARBA" id="ARBA00023157"/>
    </source>
</evidence>
<gene>
    <name evidence="7" type="ORF">F5984_02390</name>
</gene>